<accession>A0A8E2AIB3</accession>
<keyword evidence="5" id="KW-1185">Reference proteome</keyword>
<dbReference type="InterPro" id="IPR001173">
    <property type="entry name" value="Glyco_trans_2-like"/>
</dbReference>
<evidence type="ECO:0000259" key="3">
    <source>
        <dbReference type="Pfam" id="PF01370"/>
    </source>
</evidence>
<proteinExistence type="inferred from homology"/>
<dbReference type="Gene3D" id="3.90.25.10">
    <property type="entry name" value="UDP-galactose 4-epimerase, domain 1"/>
    <property type="match status" value="1"/>
</dbReference>
<gene>
    <name evidence="4" type="ORF">OBBRIDRAFT_740578</name>
</gene>
<dbReference type="Gene3D" id="3.40.50.720">
    <property type="entry name" value="NAD(P)-binding Rossmann-like Domain"/>
    <property type="match status" value="1"/>
</dbReference>
<dbReference type="Pfam" id="PF00535">
    <property type="entry name" value="Glycos_transf_2"/>
    <property type="match status" value="1"/>
</dbReference>
<feature type="domain" description="NAD-dependent epimerase/dehydratase" evidence="3">
    <location>
        <begin position="8"/>
        <end position="255"/>
    </location>
</feature>
<sequence>MLSPKSTILITGGHGFIGGHVAQRLCADGHTIRLSDITPISYLALPNAQFVQGNLCDQAFCTRIVEGVDVVMHFAAAMGGMGTIHPGNDFIIYQTNHVMTINLLSACVNAGVKSFFYASSACVYPDMLQARDDQDVRLKEQDVWAQLPPHPQGLYGLEKLHTEQVLHQFSSQLDIRIARFHNVYGPGGCWTGGREKAPAAFLRKAFAAKMLGSFPCNLEIWGSGTQRRSFCFIDDAVKAIVNLLGSNCRDPVNIGSDRSVTIEELAQVAMRRAGIDPDQAVIQRDSSKPVGVASRNSDNSFVNQQLGWSPETTLAQGMHQTGVWICGEIEKVIIGMDPEERAETLRRMQKSELVDLHFDGRIFAILLPITSKGLSSPQQCLANLTRFARSLIATTADDIQRLGEVYQIRVYLAVDSDDEFLWKPDGSSKAGDVLQAHSLAHVTIRCDFPRGHVCDLWRHCAFRAWEDGCDYFTLMGDDVILEDPNWMSSVHKAFRELSSEENVPRGFGCVAFTDISFPGMPTFPVIHRTHMDIFGGVVVPETFINQDGDPFLFQLYRRWGCSRMIDCRLQNQVGGSDDARYSKVSAVGWTFEPLTRATFTVETWLRRHHSNVKRKLALDVVIPCYRVNVEYLDAFVALKSSATCTVMFIIIVDDPASPNISELMQKYAHRPDIRIRVNNVNSGASASRNRGLQESSAEWVHFLDDDVTPREDLLLESERTIRAHPDAAGFVANAQFPSADSIYTAAVHLAGVTFFWDIASEEKAAAMNMVCDVPWGVTANLIARRDVQDGVEFDTTFPKTGGGEDIDFCLKKRAFSVAQGRKGFHAAPDVVVTHPWWNIGHRNYWRFYMWSKGDGGLIKIYPQYTYRDAAPNAAELLLLSVLVTVVGCVMRVAGVPGHSYGIILLGAKMIAIVVSVNMVHDTYRHLWRDIGRTVSLKTSVTGFRWLLAVLESTLIRVFSECGRLVGILERGEWRCIGLRFEWFVSRAGNGPRDEERRNSSQRMALWVTALAIAVSVL</sequence>
<dbReference type="SUPFAM" id="SSF51735">
    <property type="entry name" value="NAD(P)-binding Rossmann-fold domains"/>
    <property type="match status" value="1"/>
</dbReference>
<evidence type="ECO:0000313" key="5">
    <source>
        <dbReference type="Proteomes" id="UP000250043"/>
    </source>
</evidence>
<feature type="domain" description="Glycosyltransferase 2-like" evidence="2">
    <location>
        <begin position="620"/>
        <end position="724"/>
    </location>
</feature>
<reference evidence="4 5" key="1">
    <citation type="submission" date="2016-07" db="EMBL/GenBank/DDBJ databases">
        <title>Draft genome of the white-rot fungus Obba rivulosa 3A-2.</title>
        <authorList>
            <consortium name="DOE Joint Genome Institute"/>
            <person name="Miettinen O."/>
            <person name="Riley R."/>
            <person name="Acob R."/>
            <person name="Barry K."/>
            <person name="Cullen D."/>
            <person name="De Vries R."/>
            <person name="Hainaut M."/>
            <person name="Hatakka A."/>
            <person name="Henrissat B."/>
            <person name="Hilden K."/>
            <person name="Kuo R."/>
            <person name="Labutti K."/>
            <person name="Lipzen A."/>
            <person name="Makela M.R."/>
            <person name="Sandor L."/>
            <person name="Spatafora J.W."/>
            <person name="Grigoriev I.V."/>
            <person name="Hibbett D.S."/>
        </authorList>
    </citation>
    <scope>NUCLEOTIDE SEQUENCE [LARGE SCALE GENOMIC DNA]</scope>
    <source>
        <strain evidence="4 5">3A-2</strain>
    </source>
</reference>
<dbReference type="OrthoDB" id="331544at2759"/>
<dbReference type="CDD" id="cd00761">
    <property type="entry name" value="Glyco_tranf_GTA_type"/>
    <property type="match status" value="1"/>
</dbReference>
<evidence type="ECO:0000313" key="4">
    <source>
        <dbReference type="EMBL" id="OCH85038.1"/>
    </source>
</evidence>
<evidence type="ECO:0000259" key="2">
    <source>
        <dbReference type="Pfam" id="PF00535"/>
    </source>
</evidence>
<dbReference type="Gene3D" id="3.90.550.10">
    <property type="entry name" value="Spore Coat Polysaccharide Biosynthesis Protein SpsA, Chain A"/>
    <property type="match status" value="1"/>
</dbReference>
<dbReference type="Proteomes" id="UP000250043">
    <property type="component" value="Unassembled WGS sequence"/>
</dbReference>
<dbReference type="InterPro" id="IPR001509">
    <property type="entry name" value="Epimerase_deHydtase"/>
</dbReference>
<dbReference type="EMBL" id="KV722613">
    <property type="protein sequence ID" value="OCH85038.1"/>
    <property type="molecule type" value="Genomic_DNA"/>
</dbReference>
<evidence type="ECO:0000256" key="1">
    <source>
        <dbReference type="ARBA" id="ARBA00007637"/>
    </source>
</evidence>
<protein>
    <submittedName>
        <fullName evidence="4">NAD-dependent epimerase/dehydratase</fullName>
    </submittedName>
</protein>
<dbReference type="InterPro" id="IPR029044">
    <property type="entry name" value="Nucleotide-diphossugar_trans"/>
</dbReference>
<dbReference type="Pfam" id="PF01370">
    <property type="entry name" value="Epimerase"/>
    <property type="match status" value="1"/>
</dbReference>
<organism evidence="4 5">
    <name type="scientific">Obba rivulosa</name>
    <dbReference type="NCBI Taxonomy" id="1052685"/>
    <lineage>
        <taxon>Eukaryota</taxon>
        <taxon>Fungi</taxon>
        <taxon>Dikarya</taxon>
        <taxon>Basidiomycota</taxon>
        <taxon>Agaricomycotina</taxon>
        <taxon>Agaricomycetes</taxon>
        <taxon>Polyporales</taxon>
        <taxon>Gelatoporiaceae</taxon>
        <taxon>Obba</taxon>
    </lineage>
</organism>
<dbReference type="InterPro" id="IPR036291">
    <property type="entry name" value="NAD(P)-bd_dom_sf"/>
</dbReference>
<dbReference type="SUPFAM" id="SSF53448">
    <property type="entry name" value="Nucleotide-diphospho-sugar transferases"/>
    <property type="match status" value="1"/>
</dbReference>
<comment type="similarity">
    <text evidence="1">Belongs to the NAD(P)-dependent epimerase/dehydratase family.</text>
</comment>
<dbReference type="AlphaFoldDB" id="A0A8E2AIB3"/>
<name>A0A8E2AIB3_9APHY</name>
<dbReference type="PANTHER" id="PTHR43000">
    <property type="entry name" value="DTDP-D-GLUCOSE 4,6-DEHYDRATASE-RELATED"/>
    <property type="match status" value="1"/>
</dbReference>